<dbReference type="PANTHER" id="PTHR10465:SF0">
    <property type="entry name" value="SARCALUMENIN"/>
    <property type="match status" value="1"/>
</dbReference>
<dbReference type="SUPFAM" id="SSF52540">
    <property type="entry name" value="P-loop containing nucleoside triphosphate hydrolases"/>
    <property type="match status" value="1"/>
</dbReference>
<dbReference type="GO" id="GO:0016020">
    <property type="term" value="C:membrane"/>
    <property type="evidence" value="ECO:0007669"/>
    <property type="project" value="UniProtKB-SubCell"/>
</dbReference>
<dbReference type="GO" id="GO:0005525">
    <property type="term" value="F:GTP binding"/>
    <property type="evidence" value="ECO:0007669"/>
    <property type="project" value="UniProtKB-KW"/>
</dbReference>
<evidence type="ECO:0000256" key="4">
    <source>
        <dbReference type="ARBA" id="ARBA00023134"/>
    </source>
</evidence>
<keyword evidence="2" id="KW-0547">Nucleotide-binding</keyword>
<comment type="subcellular location">
    <subcellularLocation>
        <location evidence="1">Membrane</location>
    </subcellularLocation>
</comment>
<feature type="domain" description="Dynamin N-terminal" evidence="6">
    <location>
        <begin position="45"/>
        <end position="188"/>
    </location>
</feature>
<dbReference type="Pfam" id="PF00350">
    <property type="entry name" value="Dynamin_N"/>
    <property type="match status" value="1"/>
</dbReference>
<dbReference type="PANTHER" id="PTHR10465">
    <property type="entry name" value="TRANSMEMBRANE GTPASE FZO1"/>
    <property type="match status" value="1"/>
</dbReference>
<dbReference type="RefSeq" id="WP_261852161.1">
    <property type="nucleotide sequence ID" value="NZ_BQXY01000002.1"/>
</dbReference>
<name>A0A9W6DAB8_9CLOT</name>
<protein>
    <recommendedName>
        <fullName evidence="6">Dynamin N-terminal domain-containing protein</fullName>
    </recommendedName>
</protein>
<dbReference type="InterPro" id="IPR045063">
    <property type="entry name" value="Dynamin_N"/>
</dbReference>
<evidence type="ECO:0000256" key="3">
    <source>
        <dbReference type="ARBA" id="ARBA00022801"/>
    </source>
</evidence>
<evidence type="ECO:0000313" key="8">
    <source>
        <dbReference type="Proteomes" id="UP001057868"/>
    </source>
</evidence>
<keyword evidence="5" id="KW-0472">Membrane</keyword>
<dbReference type="InterPro" id="IPR027094">
    <property type="entry name" value="Mitofusin_fam"/>
</dbReference>
<keyword evidence="4" id="KW-0342">GTP-binding</keyword>
<evidence type="ECO:0000256" key="2">
    <source>
        <dbReference type="ARBA" id="ARBA00022741"/>
    </source>
</evidence>
<reference evidence="7" key="1">
    <citation type="journal article" date="2023" name="Int. J. Syst. Evol. Microbiol.">
        <title>&lt;i&gt;Clostridium folliculivorans&lt;/i&gt; sp. nov., isolated from soil samples of an organic paddy in Japan.</title>
        <authorList>
            <person name="Tazawa J."/>
            <person name="Kobayashi H."/>
            <person name="Tanizawa Y."/>
            <person name="Uchino A."/>
            <person name="Tanaka F."/>
            <person name="Urashima Y."/>
            <person name="Miura S."/>
            <person name="Sakamoto M."/>
            <person name="Ohkuma M."/>
            <person name="Tohno M."/>
        </authorList>
    </citation>
    <scope>NUCLEOTIDE SEQUENCE</scope>
    <source>
        <strain evidence="7">D1-1</strain>
    </source>
</reference>
<evidence type="ECO:0000313" key="7">
    <source>
        <dbReference type="EMBL" id="GKU25200.1"/>
    </source>
</evidence>
<keyword evidence="8" id="KW-1185">Reference proteome</keyword>
<gene>
    <name evidence="7" type="ORF">CFOLD11_20260</name>
</gene>
<comment type="caution">
    <text evidence="7">The sequence shown here is derived from an EMBL/GenBank/DDBJ whole genome shotgun (WGS) entry which is preliminary data.</text>
</comment>
<dbReference type="Proteomes" id="UP001057868">
    <property type="component" value="Unassembled WGS sequence"/>
</dbReference>
<keyword evidence="3" id="KW-0378">Hydrolase</keyword>
<sequence length="823" mass="93721">MEGIKLVDSVIQILSRDESLLERYDSDIAGFKQSREKWGSDKIRVGVIGVTSSGKSTMINSILGDKLLSMAVRPSSSQLVTCLRSDEKKATVFFKGKEKKKIVLSNQLLTPENIKRYSDENYNSENKEQVEQLELSTPTFDLGSDVLLVDSPGLDAYGLQNHEQLTLEVLLPNIDVCIFVTTLKTNSDEKMKSVLDVIAKYKCPLIIVQNMLDSLKPSIDGTKNVQQVATEHKKRVQRIVNNSKIENKGSVRIVQISAAQALRARCEEAKGKEEQEKLLQSSNYNIFIQEVLDTIQIERPNIEYARINSIVERTKKLISDAEEDLSGEISLVDTKFEYEGLDDEVIRKANETESRLSGLLNLLDSKPNKLALIKNDFMNMVQFSQKEQFSESDITKIKELVKNCEKQMLNEISKFNFYLKEISEKLNIPSRDIISLNGLPSMPQLDLKKRTDVTYRKVPKSSFGSGVKRLFGKLFDKDWGYEYIPDTVTVIDHAGTKKEIEAYILRAKKSYIKEISSWTKKTKVPIDNILEIIENRRRAFEQRKHTAIKEEKLREATFSLGKLLDLIRDNNKGSDKKKMKVSDAEISISLEKAAFNKSAYNIAKLAEKVSNSIFISTTSLLLDKHNALDRDSYIFGWDLSCMTAFAKRFLGISITQRQITMIANRRFIKVDRYNFYFNPSEDDVENVMKEEQEKNVYILTNTTQYGSAQTQIHRSGICNSLSNKDFLVFVIQDFTEIINGGGIPEAIGNMMLLTKNLNIQHPSMIFINHENPIYNLAIIEAQSGQNNIMIEETEILKKIQGNFSYLRDEVIDKQIANIIRAAN</sequence>
<accession>A0A9W6DAB8</accession>
<dbReference type="Gene3D" id="3.40.50.300">
    <property type="entry name" value="P-loop containing nucleotide triphosphate hydrolases"/>
    <property type="match status" value="1"/>
</dbReference>
<evidence type="ECO:0000259" key="6">
    <source>
        <dbReference type="Pfam" id="PF00350"/>
    </source>
</evidence>
<dbReference type="EMBL" id="BQXY01000002">
    <property type="protein sequence ID" value="GKU25200.1"/>
    <property type="molecule type" value="Genomic_DNA"/>
</dbReference>
<dbReference type="InterPro" id="IPR027417">
    <property type="entry name" value="P-loop_NTPase"/>
</dbReference>
<organism evidence="7 8">
    <name type="scientific">Clostridium folliculivorans</name>
    <dbReference type="NCBI Taxonomy" id="2886038"/>
    <lineage>
        <taxon>Bacteria</taxon>
        <taxon>Bacillati</taxon>
        <taxon>Bacillota</taxon>
        <taxon>Clostridia</taxon>
        <taxon>Eubacteriales</taxon>
        <taxon>Clostridiaceae</taxon>
        <taxon>Clostridium</taxon>
    </lineage>
</organism>
<dbReference type="GO" id="GO:0003924">
    <property type="term" value="F:GTPase activity"/>
    <property type="evidence" value="ECO:0007669"/>
    <property type="project" value="InterPro"/>
</dbReference>
<dbReference type="GO" id="GO:0008053">
    <property type="term" value="P:mitochondrial fusion"/>
    <property type="evidence" value="ECO:0007669"/>
    <property type="project" value="TreeGrafter"/>
</dbReference>
<proteinExistence type="predicted"/>
<dbReference type="AlphaFoldDB" id="A0A9W6DAB8"/>
<evidence type="ECO:0000256" key="5">
    <source>
        <dbReference type="ARBA" id="ARBA00023136"/>
    </source>
</evidence>
<evidence type="ECO:0000256" key="1">
    <source>
        <dbReference type="ARBA" id="ARBA00004370"/>
    </source>
</evidence>